<protein>
    <recommendedName>
        <fullName evidence="2">PiggyBac transposable element-derived protein domain-containing protein</fullName>
    </recommendedName>
</protein>
<dbReference type="Pfam" id="PF13843">
    <property type="entry name" value="DDE_Tnp_1_7"/>
    <property type="match status" value="1"/>
</dbReference>
<evidence type="ECO:0000256" key="1">
    <source>
        <dbReference type="SAM" id="MobiDB-lite"/>
    </source>
</evidence>
<accession>A0A420M986</accession>
<feature type="domain" description="PiggyBac transposable element-derived protein" evidence="2">
    <location>
        <begin position="145"/>
        <end position="337"/>
    </location>
</feature>
<comment type="caution">
    <text evidence="3">The sequence shown here is derived from an EMBL/GenBank/DDBJ whole genome shotgun (WGS) entry which is preliminary data.</text>
</comment>
<gene>
    <name evidence="3" type="ORF">BFJ69_g17099</name>
</gene>
<evidence type="ECO:0000313" key="4">
    <source>
        <dbReference type="Proteomes" id="UP000285084"/>
    </source>
</evidence>
<evidence type="ECO:0000259" key="2">
    <source>
        <dbReference type="Pfam" id="PF13843"/>
    </source>
</evidence>
<evidence type="ECO:0000313" key="3">
    <source>
        <dbReference type="EMBL" id="RKK61639.1"/>
    </source>
</evidence>
<dbReference type="PANTHER" id="PTHR46599">
    <property type="entry name" value="PIGGYBAC TRANSPOSABLE ELEMENT-DERIVED PROTEIN 4"/>
    <property type="match status" value="1"/>
</dbReference>
<dbReference type="VEuPathDB" id="FungiDB:HZS61_007355"/>
<dbReference type="EMBL" id="MRCX01000650">
    <property type="protein sequence ID" value="RKK61639.1"/>
    <property type="molecule type" value="Genomic_DNA"/>
</dbReference>
<feature type="compositionally biased region" description="Basic residues" evidence="1">
    <location>
        <begin position="104"/>
        <end position="117"/>
    </location>
</feature>
<sequence>MTYDRFQLLHRHLRLFDHTKFTDDDDFPIVFQCVDRWSQHIQLATTELCDPGSHLTVDEGIIRYTGRNKQVTCPAGPLYEVDLAPARSKYGPVGVSAKKPASQKGRRKGKGRGSRRRTSYEADEDEEIKEVIHVITEVGNKMMALNSTQSVVIALINLLPELTYHVFVDNLFSSSDLFLSLRQHGHGATGTARPNCSIYKGLADAKKADKAGKSGFQFNEIKVIPTADNQVNQMAWKDNALVFLLSTVFTGEERCDRWRKRPSTKTLMARPIQRFFSGEPVKLISIPTIAASYNDEMNHVDRGDQRRSYLGYDHPIRRGTWQAIAWTFLLDVVLVNSLPPAATRTASLEPLYESEEVEGMHLQRGLSGLPSTEPVKAGISSRRRIYARGTT</sequence>
<dbReference type="VEuPathDB" id="FungiDB:FOMG_16689"/>
<name>A0A420M986_FUSOX</name>
<proteinExistence type="predicted"/>
<dbReference type="VEuPathDB" id="FungiDB:FOXG_15030"/>
<dbReference type="InterPro" id="IPR029526">
    <property type="entry name" value="PGBD"/>
</dbReference>
<organism evidence="3 4">
    <name type="scientific">Fusarium oxysporum</name>
    <name type="common">Fusarium vascular wilt</name>
    <dbReference type="NCBI Taxonomy" id="5507"/>
    <lineage>
        <taxon>Eukaryota</taxon>
        <taxon>Fungi</taxon>
        <taxon>Dikarya</taxon>
        <taxon>Ascomycota</taxon>
        <taxon>Pezizomycotina</taxon>
        <taxon>Sordariomycetes</taxon>
        <taxon>Hypocreomycetidae</taxon>
        <taxon>Hypocreales</taxon>
        <taxon>Nectriaceae</taxon>
        <taxon>Fusarium</taxon>
        <taxon>Fusarium oxysporum species complex</taxon>
    </lineage>
</organism>
<dbReference type="Proteomes" id="UP000285084">
    <property type="component" value="Unassembled WGS sequence"/>
</dbReference>
<reference evidence="3 4" key="1">
    <citation type="journal article" date="2018" name="Sci. Rep.">
        <title>Characterisation of pathogen-specific regions and novel effector candidates in Fusarium oxysporum f. sp. cepae.</title>
        <authorList>
            <person name="Armitage A.D."/>
            <person name="Taylor A."/>
            <person name="Sobczyk M.K."/>
            <person name="Baxter L."/>
            <person name="Greenfield B.P."/>
            <person name="Bates H.J."/>
            <person name="Wilson F."/>
            <person name="Jackson A.C."/>
            <person name="Ott S."/>
            <person name="Harrison R.J."/>
            <person name="Clarkson J.P."/>
        </authorList>
    </citation>
    <scope>NUCLEOTIDE SEQUENCE [LARGE SCALE GENOMIC DNA]</scope>
    <source>
        <strain evidence="3 4">Fo_A13</strain>
    </source>
</reference>
<feature type="region of interest" description="Disordered" evidence="1">
    <location>
        <begin position="91"/>
        <end position="123"/>
    </location>
</feature>
<dbReference type="VEuPathDB" id="FungiDB:FOZG_17030"/>
<dbReference type="AlphaFoldDB" id="A0A420M986"/>
<dbReference type="PANTHER" id="PTHR46599:SF3">
    <property type="entry name" value="PIGGYBAC TRANSPOSABLE ELEMENT-DERIVED PROTEIN 4"/>
    <property type="match status" value="1"/>
</dbReference>